<dbReference type="InterPro" id="IPR036388">
    <property type="entry name" value="WH-like_DNA-bd_sf"/>
</dbReference>
<dbReference type="PROSITE" id="PS50931">
    <property type="entry name" value="HTH_LYSR"/>
    <property type="match status" value="1"/>
</dbReference>
<gene>
    <name evidence="6" type="ORF">PQ455_02740</name>
</gene>
<dbReference type="RefSeq" id="WP_273688994.1">
    <property type="nucleotide sequence ID" value="NZ_CP117411.1"/>
</dbReference>
<proteinExistence type="inferred from homology"/>
<keyword evidence="2" id="KW-0805">Transcription regulation</keyword>
<evidence type="ECO:0000256" key="2">
    <source>
        <dbReference type="ARBA" id="ARBA00023015"/>
    </source>
</evidence>
<evidence type="ECO:0000256" key="1">
    <source>
        <dbReference type="ARBA" id="ARBA00009437"/>
    </source>
</evidence>
<dbReference type="SUPFAM" id="SSF53850">
    <property type="entry name" value="Periplasmic binding protein-like II"/>
    <property type="match status" value="1"/>
</dbReference>
<dbReference type="InterPro" id="IPR036390">
    <property type="entry name" value="WH_DNA-bd_sf"/>
</dbReference>
<reference evidence="6 7" key="1">
    <citation type="submission" date="2023-02" db="EMBL/GenBank/DDBJ databases">
        <title>Genome sequence of Sphingomonas naphthae.</title>
        <authorList>
            <person name="Kim S."/>
            <person name="Heo J."/>
            <person name="Kwon S.-W."/>
        </authorList>
    </citation>
    <scope>NUCLEOTIDE SEQUENCE [LARGE SCALE GENOMIC DNA]</scope>
    <source>
        <strain evidence="6 7">KACC 18716</strain>
    </source>
</reference>
<evidence type="ECO:0000313" key="7">
    <source>
        <dbReference type="Proteomes" id="UP001220395"/>
    </source>
</evidence>
<feature type="domain" description="HTH lysR-type" evidence="5">
    <location>
        <begin position="1"/>
        <end position="58"/>
    </location>
</feature>
<dbReference type="Proteomes" id="UP001220395">
    <property type="component" value="Chromosome"/>
</dbReference>
<dbReference type="PRINTS" id="PR00039">
    <property type="entry name" value="HTHLYSR"/>
</dbReference>
<keyword evidence="3" id="KW-0238">DNA-binding</keyword>
<dbReference type="PANTHER" id="PTHR30126">
    <property type="entry name" value="HTH-TYPE TRANSCRIPTIONAL REGULATOR"/>
    <property type="match status" value="1"/>
</dbReference>
<comment type="similarity">
    <text evidence="1">Belongs to the LysR transcriptional regulatory family.</text>
</comment>
<dbReference type="Pfam" id="PF03466">
    <property type="entry name" value="LysR_substrate"/>
    <property type="match status" value="1"/>
</dbReference>
<dbReference type="Pfam" id="PF00126">
    <property type="entry name" value="HTH_1"/>
    <property type="match status" value="1"/>
</dbReference>
<dbReference type="InterPro" id="IPR000847">
    <property type="entry name" value="LysR_HTH_N"/>
</dbReference>
<dbReference type="SUPFAM" id="SSF46785">
    <property type="entry name" value="Winged helix' DNA-binding domain"/>
    <property type="match status" value="1"/>
</dbReference>
<dbReference type="EMBL" id="CP117411">
    <property type="protein sequence ID" value="WCT74168.1"/>
    <property type="molecule type" value="Genomic_DNA"/>
</dbReference>
<evidence type="ECO:0000256" key="4">
    <source>
        <dbReference type="ARBA" id="ARBA00023163"/>
    </source>
</evidence>
<dbReference type="PANTHER" id="PTHR30126:SF39">
    <property type="entry name" value="HTH-TYPE TRANSCRIPTIONAL REGULATOR CYSL"/>
    <property type="match status" value="1"/>
</dbReference>
<dbReference type="CDD" id="cd05466">
    <property type="entry name" value="PBP2_LTTR_substrate"/>
    <property type="match status" value="1"/>
</dbReference>
<organism evidence="6 7">
    <name type="scientific">Sphingomonas naphthae</name>
    <dbReference type="NCBI Taxonomy" id="1813468"/>
    <lineage>
        <taxon>Bacteria</taxon>
        <taxon>Pseudomonadati</taxon>
        <taxon>Pseudomonadota</taxon>
        <taxon>Alphaproteobacteria</taxon>
        <taxon>Sphingomonadales</taxon>
        <taxon>Sphingomonadaceae</taxon>
        <taxon>Sphingomonas</taxon>
    </lineage>
</organism>
<evidence type="ECO:0000259" key="5">
    <source>
        <dbReference type="PROSITE" id="PS50931"/>
    </source>
</evidence>
<keyword evidence="7" id="KW-1185">Reference proteome</keyword>
<evidence type="ECO:0000313" key="6">
    <source>
        <dbReference type="EMBL" id="WCT74168.1"/>
    </source>
</evidence>
<keyword evidence="4" id="KW-0804">Transcription</keyword>
<dbReference type="Gene3D" id="3.40.190.10">
    <property type="entry name" value="Periplasmic binding protein-like II"/>
    <property type="match status" value="2"/>
</dbReference>
<dbReference type="Gene3D" id="1.10.10.10">
    <property type="entry name" value="Winged helix-like DNA-binding domain superfamily/Winged helix DNA-binding domain"/>
    <property type="match status" value="1"/>
</dbReference>
<accession>A0ABY7TMD1</accession>
<evidence type="ECO:0000256" key="3">
    <source>
        <dbReference type="ARBA" id="ARBA00023125"/>
    </source>
</evidence>
<protein>
    <submittedName>
        <fullName evidence="6">LysR family transcriptional regulator</fullName>
    </submittedName>
</protein>
<dbReference type="InterPro" id="IPR005119">
    <property type="entry name" value="LysR_subst-bd"/>
</dbReference>
<sequence length="294" mass="31133">MKMDDIIAFDAVVEHKSISRAAEALRLTQSAVTRRIQNLEDSLGVELLSRQTRPSRPTPIGLRVHEQARSALRQLEQIGQIVQEAAPPAGGMRIGIPQFLSEAIAIGAIAELGAQFPALDIRVTTATTPALLHGLQAGELDAAALVLPRLGQLPAPLTGHPLGPLPMAVVARSGDLPAASYRLSQVHDRGWVLNPGECGFRNGLRDALDAQGLPMRLNLDVAGVEVQLGLVAAGLGLGLVPAHMLPASAHRGGIAPVPIKDFELRNDLWLARPPMLGRLTQAAMALSGIIRKVL</sequence>
<name>A0ABY7TMD1_9SPHN</name>